<evidence type="ECO:0000256" key="1">
    <source>
        <dbReference type="SAM" id="SignalP"/>
    </source>
</evidence>
<dbReference type="Proteomes" id="UP001239782">
    <property type="component" value="Chromosome"/>
</dbReference>
<name>A0AA51RVT6_9GAMM</name>
<feature type="chain" id="PRO_5041238704" evidence="1">
    <location>
        <begin position="20"/>
        <end position="579"/>
    </location>
</feature>
<dbReference type="EMBL" id="CP133548">
    <property type="protein sequence ID" value="WMS88701.1"/>
    <property type="molecule type" value="Genomic_DNA"/>
</dbReference>
<organism evidence="2 3">
    <name type="scientific">Pleionea litopenaei</name>
    <dbReference type="NCBI Taxonomy" id="3070815"/>
    <lineage>
        <taxon>Bacteria</taxon>
        <taxon>Pseudomonadati</taxon>
        <taxon>Pseudomonadota</taxon>
        <taxon>Gammaproteobacteria</taxon>
        <taxon>Oceanospirillales</taxon>
        <taxon>Pleioneaceae</taxon>
        <taxon>Pleionea</taxon>
    </lineage>
</organism>
<dbReference type="RefSeq" id="WP_309203921.1">
    <property type="nucleotide sequence ID" value="NZ_CP133548.1"/>
</dbReference>
<reference evidence="2 3" key="1">
    <citation type="submission" date="2023-08" db="EMBL/GenBank/DDBJ databases">
        <title>Pleionea litopenaei sp. nov., isolated from stomach of juvenile Litopenaeus vannamei.</title>
        <authorList>
            <person name="Rho A.M."/>
            <person name="Hwang C.Y."/>
        </authorList>
    </citation>
    <scope>NUCLEOTIDE SEQUENCE [LARGE SCALE GENOMIC DNA]</scope>
    <source>
        <strain evidence="2 3">HL-JVS1</strain>
    </source>
</reference>
<sequence length="579" mass="66747">MIKWIIVASILSISTFTFASNNKSDIQIHVYYQSDSDSWKVRYDLPKATKSIVFSRNSHFDRRKLYRIDEQLFEWVQDGDALAIKRKDGSSFNSLSLNFISYYDVLQKDYAQNIKYADGGVLLYTNHLTIDIKDIEDKSEFTSSESPERDPSNNSLTDTTLFHFYSPKKKIVFLGNRYDSKAQYVLSGNGTYVYFGDIKPIETETMIAVIDSKLPKWTWRRTQKYFPELFEYYKEKTEQPLNFKPIVFFNYGERDADYSNYSGGTLDGVVQLTINGRRWETENTEQFNLLFHFLAHEAAHFWNGQMFSPKEPMHSWMHEGGADAFANFAMLEFGLINSEQFLGKFESAVNRCLLNKGKESLEQSLKLSRFQNYYACGAAMALASHYAVKTSNPDKSLFDLWKLIFKESSEKKAYTEENYFDALKQLTGSDKLPKLLARFSSQSDVNNQQEVMSWFSIAGIRASLTNDYPSSVIQYWGKQVVYNLMSSHCKGISFSTYHDYIKTYPITGCEAFAQSMDVQFINGHHILNQGLAAYDSFRRACEKGGLVQLQNREKVSLAEISCQEAVPEILPYIKFEMSD</sequence>
<dbReference type="AlphaFoldDB" id="A0AA51RVT6"/>
<feature type="signal peptide" evidence="1">
    <location>
        <begin position="1"/>
        <end position="19"/>
    </location>
</feature>
<dbReference type="InterPro" id="IPR027268">
    <property type="entry name" value="Peptidase_M4/M1_CTD_sf"/>
</dbReference>
<keyword evidence="1" id="KW-0732">Signal</keyword>
<accession>A0AA51RVT6</accession>
<protein>
    <submittedName>
        <fullName evidence="2">Uncharacterized protein</fullName>
    </submittedName>
</protein>
<evidence type="ECO:0000313" key="3">
    <source>
        <dbReference type="Proteomes" id="UP001239782"/>
    </source>
</evidence>
<gene>
    <name evidence="2" type="ORF">Q9312_07240</name>
</gene>
<dbReference type="KEGG" id="plei:Q9312_07240"/>
<proteinExistence type="predicted"/>
<keyword evidence="3" id="KW-1185">Reference proteome</keyword>
<dbReference type="Gene3D" id="1.10.390.10">
    <property type="entry name" value="Neutral Protease Domain 2"/>
    <property type="match status" value="1"/>
</dbReference>
<evidence type="ECO:0000313" key="2">
    <source>
        <dbReference type="EMBL" id="WMS88701.1"/>
    </source>
</evidence>